<dbReference type="CDD" id="cd04301">
    <property type="entry name" value="NAT_SF"/>
    <property type="match status" value="1"/>
</dbReference>
<dbReference type="RefSeq" id="WP_057743954.1">
    <property type="nucleotide sequence ID" value="NZ_BJLU01000001.1"/>
</dbReference>
<evidence type="ECO:0000259" key="1">
    <source>
        <dbReference type="PROSITE" id="PS51186"/>
    </source>
</evidence>
<dbReference type="EMBL" id="JQBM01000001">
    <property type="protein sequence ID" value="KRN46999.1"/>
    <property type="molecule type" value="Genomic_DNA"/>
</dbReference>
<name>A0A0R2HAN4_WEIVI</name>
<dbReference type="InterPro" id="IPR000182">
    <property type="entry name" value="GNAT_dom"/>
</dbReference>
<proteinExistence type="predicted"/>
<protein>
    <submittedName>
        <fullName evidence="3">Predicted acetyltransferase</fullName>
    </submittedName>
</protein>
<dbReference type="OrthoDB" id="9797178at2"/>
<dbReference type="STRING" id="1629.IV50_GL000267"/>
<keyword evidence="4" id="KW-1185">Reference proteome</keyword>
<evidence type="ECO:0000313" key="2">
    <source>
        <dbReference type="EMBL" id="KRN46999.1"/>
    </source>
</evidence>
<evidence type="ECO:0000313" key="5">
    <source>
        <dbReference type="Proteomes" id="UP000254621"/>
    </source>
</evidence>
<keyword evidence="3" id="KW-0808">Transferase</keyword>
<dbReference type="AlphaFoldDB" id="A0A0R2HAN4"/>
<dbReference type="SUPFAM" id="SSF55729">
    <property type="entry name" value="Acyl-CoA N-acyltransferases (Nat)"/>
    <property type="match status" value="1"/>
</dbReference>
<dbReference type="Proteomes" id="UP000254621">
    <property type="component" value="Unassembled WGS sequence"/>
</dbReference>
<reference evidence="3 5" key="2">
    <citation type="submission" date="2018-06" db="EMBL/GenBank/DDBJ databases">
        <authorList>
            <consortium name="Pathogen Informatics"/>
            <person name="Doyle S."/>
        </authorList>
    </citation>
    <scope>NUCLEOTIDE SEQUENCE [LARGE SCALE GENOMIC DNA]</scope>
    <source>
        <strain evidence="3 5">NCTC13645</strain>
    </source>
</reference>
<evidence type="ECO:0000313" key="3">
    <source>
        <dbReference type="EMBL" id="SUP59194.1"/>
    </source>
</evidence>
<feature type="domain" description="N-acetyltransferase" evidence="1">
    <location>
        <begin position="2"/>
        <end position="155"/>
    </location>
</feature>
<dbReference type="PATRIC" id="fig|1629.5.peg.270"/>
<gene>
    <name evidence="2" type="ORF">IV50_GL000267</name>
    <name evidence="3" type="ORF">NCTC13645_01447</name>
</gene>
<dbReference type="InterPro" id="IPR016181">
    <property type="entry name" value="Acyl_CoA_acyltransferase"/>
</dbReference>
<sequence>MEIKKSLDENDVPALANMIQEAFTGTDHGYSGESELVTALRKSNKTSTYDFVAWDAGMLVGYALLSDALIIDDEQPQASGLVLAPLAVAPIAQKHGVGKALMSEIETVAKKHGYSFISILGGDYYRQFGYKAASQFGIEAPMEVRDEYSQIKPMREEGLTDVHGTLKYAPEFGI</sequence>
<dbReference type="Gene3D" id="3.40.630.30">
    <property type="match status" value="1"/>
</dbReference>
<evidence type="ECO:0000313" key="4">
    <source>
        <dbReference type="Proteomes" id="UP000051992"/>
    </source>
</evidence>
<dbReference type="Proteomes" id="UP000051992">
    <property type="component" value="Unassembled WGS sequence"/>
</dbReference>
<dbReference type="Pfam" id="PF13508">
    <property type="entry name" value="Acetyltransf_7"/>
    <property type="match status" value="1"/>
</dbReference>
<dbReference type="GO" id="GO:0016747">
    <property type="term" value="F:acyltransferase activity, transferring groups other than amino-acyl groups"/>
    <property type="evidence" value="ECO:0007669"/>
    <property type="project" value="InterPro"/>
</dbReference>
<accession>A0A0R2HAN4</accession>
<dbReference type="EMBL" id="UHIV01000004">
    <property type="protein sequence ID" value="SUP59194.1"/>
    <property type="molecule type" value="Genomic_DNA"/>
</dbReference>
<dbReference type="PROSITE" id="PS51186">
    <property type="entry name" value="GNAT"/>
    <property type="match status" value="1"/>
</dbReference>
<organism evidence="2 4">
    <name type="scientific">Weissella viridescens</name>
    <name type="common">Lactobacillus viridescens</name>
    <dbReference type="NCBI Taxonomy" id="1629"/>
    <lineage>
        <taxon>Bacteria</taxon>
        <taxon>Bacillati</taxon>
        <taxon>Bacillota</taxon>
        <taxon>Bacilli</taxon>
        <taxon>Lactobacillales</taxon>
        <taxon>Lactobacillaceae</taxon>
        <taxon>Weissella</taxon>
    </lineage>
</organism>
<reference evidence="2 4" key="1">
    <citation type="journal article" date="2015" name="Genome Announc.">
        <title>Expanding the biotechnology potential of lactobacilli through comparative genomics of 213 strains and associated genera.</title>
        <authorList>
            <person name="Sun Z."/>
            <person name="Harris H.M."/>
            <person name="McCann A."/>
            <person name="Guo C."/>
            <person name="Argimon S."/>
            <person name="Zhang W."/>
            <person name="Yang X."/>
            <person name="Jeffery I.B."/>
            <person name="Cooney J.C."/>
            <person name="Kagawa T.F."/>
            <person name="Liu W."/>
            <person name="Song Y."/>
            <person name="Salvetti E."/>
            <person name="Wrobel A."/>
            <person name="Rasinkangas P."/>
            <person name="Parkhill J."/>
            <person name="Rea M.C."/>
            <person name="O'Sullivan O."/>
            <person name="Ritari J."/>
            <person name="Douillard F.P."/>
            <person name="Paul Ross R."/>
            <person name="Yang R."/>
            <person name="Briner A.E."/>
            <person name="Felis G.E."/>
            <person name="de Vos W.M."/>
            <person name="Barrangou R."/>
            <person name="Klaenhammer T.R."/>
            <person name="Caufield P.W."/>
            <person name="Cui Y."/>
            <person name="Zhang H."/>
            <person name="O'Toole P.W."/>
        </authorList>
    </citation>
    <scope>NUCLEOTIDE SEQUENCE [LARGE SCALE GENOMIC DNA]</scope>
    <source>
        <strain evidence="2 4">DSM 20410</strain>
    </source>
</reference>